<gene>
    <name evidence="1" type="ORF">TNCV_4694281</name>
</gene>
<protein>
    <submittedName>
        <fullName evidence="1">Uncharacterized protein</fullName>
    </submittedName>
</protein>
<dbReference type="EMBL" id="BMAU01021399">
    <property type="protein sequence ID" value="GFY31584.1"/>
    <property type="molecule type" value="Genomic_DNA"/>
</dbReference>
<accession>A0A8X6WB74</accession>
<proteinExistence type="predicted"/>
<evidence type="ECO:0000313" key="2">
    <source>
        <dbReference type="Proteomes" id="UP000887159"/>
    </source>
</evidence>
<comment type="caution">
    <text evidence="1">The sequence shown here is derived from an EMBL/GenBank/DDBJ whole genome shotgun (WGS) entry which is preliminary data.</text>
</comment>
<sequence length="80" mass="9741">MSFYHRNSERKRIPHDYRRQEEEVVGSLCSRQIWKWDMKLVASCKMVSEKWEIVNPDQDNGTKLLYCNRSWTSDKNFELI</sequence>
<keyword evidence="2" id="KW-1185">Reference proteome</keyword>
<dbReference type="AlphaFoldDB" id="A0A8X6WB74"/>
<name>A0A8X6WB74_TRICX</name>
<organism evidence="1 2">
    <name type="scientific">Trichonephila clavipes</name>
    <name type="common">Golden silk orbweaver</name>
    <name type="synonym">Nephila clavipes</name>
    <dbReference type="NCBI Taxonomy" id="2585209"/>
    <lineage>
        <taxon>Eukaryota</taxon>
        <taxon>Metazoa</taxon>
        <taxon>Ecdysozoa</taxon>
        <taxon>Arthropoda</taxon>
        <taxon>Chelicerata</taxon>
        <taxon>Arachnida</taxon>
        <taxon>Araneae</taxon>
        <taxon>Araneomorphae</taxon>
        <taxon>Entelegynae</taxon>
        <taxon>Araneoidea</taxon>
        <taxon>Nephilidae</taxon>
        <taxon>Trichonephila</taxon>
    </lineage>
</organism>
<reference evidence="1" key="1">
    <citation type="submission" date="2020-08" db="EMBL/GenBank/DDBJ databases">
        <title>Multicomponent nature underlies the extraordinary mechanical properties of spider dragline silk.</title>
        <authorList>
            <person name="Kono N."/>
            <person name="Nakamura H."/>
            <person name="Mori M."/>
            <person name="Yoshida Y."/>
            <person name="Ohtoshi R."/>
            <person name="Malay A.D."/>
            <person name="Moran D.A.P."/>
            <person name="Tomita M."/>
            <person name="Numata K."/>
            <person name="Arakawa K."/>
        </authorList>
    </citation>
    <scope>NUCLEOTIDE SEQUENCE</scope>
</reference>
<dbReference type="Proteomes" id="UP000887159">
    <property type="component" value="Unassembled WGS sequence"/>
</dbReference>
<evidence type="ECO:0000313" key="1">
    <source>
        <dbReference type="EMBL" id="GFY31584.1"/>
    </source>
</evidence>